<evidence type="ECO:0000313" key="1">
    <source>
        <dbReference type="EMBL" id="TGZ50801.1"/>
    </source>
</evidence>
<dbReference type="AlphaFoldDB" id="A0A4S2KM73"/>
<accession>A0A4S2KM73</accession>
<reference evidence="1 2" key="1">
    <citation type="journal article" date="2019" name="Philos. Trans. R. Soc. Lond., B, Biol. Sci.">
        <title>Ant behaviour and brain gene expression of defending hosts depend on the ecological success of the intruding social parasite.</title>
        <authorList>
            <person name="Kaur R."/>
            <person name="Stoldt M."/>
            <person name="Jongepier E."/>
            <person name="Feldmeyer B."/>
            <person name="Menzel F."/>
            <person name="Bornberg-Bauer E."/>
            <person name="Foitzik S."/>
        </authorList>
    </citation>
    <scope>NUCLEOTIDE SEQUENCE [LARGE SCALE GENOMIC DNA]</scope>
    <source>
        <tissue evidence="1">Whole body</tissue>
    </source>
</reference>
<comment type="caution">
    <text evidence="1">The sequence shown here is derived from an EMBL/GenBank/DDBJ whole genome shotgun (WGS) entry which is preliminary data.</text>
</comment>
<gene>
    <name evidence="1" type="ORF">DBV15_01787</name>
</gene>
<sequence length="139" mass="15299">MKKIEKIEKVKTSLLPVAPVSPFWVPIAGQFVAWQPFSVCRRATVHELALDWLDTYLRSGKRTIDGGGGGSGRLLCMCVCARALNSRVEDGRWQSRGATVAQSRFRGMSLMRLLIQSRGCGGVGLRQATGSNEDEDEEE</sequence>
<name>A0A4S2KM73_9HYME</name>
<protein>
    <submittedName>
        <fullName evidence="1">Uncharacterized protein</fullName>
    </submittedName>
</protein>
<dbReference type="Proteomes" id="UP000310200">
    <property type="component" value="Unassembled WGS sequence"/>
</dbReference>
<organism evidence="1 2">
    <name type="scientific">Temnothorax longispinosus</name>
    <dbReference type="NCBI Taxonomy" id="300112"/>
    <lineage>
        <taxon>Eukaryota</taxon>
        <taxon>Metazoa</taxon>
        <taxon>Ecdysozoa</taxon>
        <taxon>Arthropoda</taxon>
        <taxon>Hexapoda</taxon>
        <taxon>Insecta</taxon>
        <taxon>Pterygota</taxon>
        <taxon>Neoptera</taxon>
        <taxon>Endopterygota</taxon>
        <taxon>Hymenoptera</taxon>
        <taxon>Apocrita</taxon>
        <taxon>Aculeata</taxon>
        <taxon>Formicoidea</taxon>
        <taxon>Formicidae</taxon>
        <taxon>Myrmicinae</taxon>
        <taxon>Temnothorax</taxon>
    </lineage>
</organism>
<proteinExistence type="predicted"/>
<keyword evidence="2" id="KW-1185">Reference proteome</keyword>
<dbReference type="EMBL" id="QBLH01001859">
    <property type="protein sequence ID" value="TGZ50801.1"/>
    <property type="molecule type" value="Genomic_DNA"/>
</dbReference>
<evidence type="ECO:0000313" key="2">
    <source>
        <dbReference type="Proteomes" id="UP000310200"/>
    </source>
</evidence>